<name>A0ABS9HA95_9ACTN</name>
<dbReference type="InterPro" id="IPR020846">
    <property type="entry name" value="MFS_dom"/>
</dbReference>
<gene>
    <name evidence="10" type="ORF">L2K70_11025</name>
</gene>
<dbReference type="PROSITE" id="PS50850">
    <property type="entry name" value="MFS"/>
    <property type="match status" value="1"/>
</dbReference>
<keyword evidence="5 8" id="KW-1133">Transmembrane helix</keyword>
<dbReference type="PROSITE" id="PS00217">
    <property type="entry name" value="SUGAR_TRANSPORT_2"/>
    <property type="match status" value="1"/>
</dbReference>
<keyword evidence="11" id="KW-1185">Reference proteome</keyword>
<dbReference type="CDD" id="cd17369">
    <property type="entry name" value="MFS_ShiA_like"/>
    <property type="match status" value="1"/>
</dbReference>
<evidence type="ECO:0000313" key="11">
    <source>
        <dbReference type="Proteomes" id="UP001201161"/>
    </source>
</evidence>
<sequence>MTTQSLSTPRTPTTGMARVVAASSTGMALEAYDFLLYGSAAALVFNEVFFPDQDPLVGTMLAFLSYALGFFARPLGGVIFGHFGDRVGRKPLLIISLVMMGGATFAIGLLPTYSMIGIWAAVLLALLRIVQGVALGGEWGGAMLLVAERVPAHTRGRWTSLPEAGIPLGNLMATGVLAVLAATLTDDAFTSWGWRIPFLLSAVLLVAGYWIRSRVEDTPLFQDLAQDSRTHEQPAAAAHREAATSPARRAVSGDQKSPATDDGLVDSPLRTVVKHHKPQLLICAAARLSENVSYYVVTAFVLVYATEQNGVDKGVVLNALVIGNILQLLATPGFGLLSDKVGRRPVLLAGAAGTACWIWIFFALVDAGGGARIAIAILGGLLFHSALYGPQAAFFSEQFPTAVRYTGMSLAAQVTTVVGGAVAPLIATALLAKFDSWVPVGIYVVCVATVTLVGVALSRETNGRDLAEV</sequence>
<feature type="transmembrane region" description="Helical" evidence="8">
    <location>
        <begin position="315"/>
        <end position="337"/>
    </location>
</feature>
<feature type="domain" description="Major facilitator superfamily (MFS) profile" evidence="9">
    <location>
        <begin position="19"/>
        <end position="462"/>
    </location>
</feature>
<keyword evidence="6 8" id="KW-0472">Membrane</keyword>
<feature type="transmembrane region" description="Helical" evidence="8">
    <location>
        <begin position="346"/>
        <end position="365"/>
    </location>
</feature>
<feature type="transmembrane region" description="Helical" evidence="8">
    <location>
        <begin position="371"/>
        <end position="389"/>
    </location>
</feature>
<protein>
    <submittedName>
        <fullName evidence="10">MHS family MFS transporter</fullName>
    </submittedName>
</protein>
<dbReference type="RefSeq" id="WP_236401892.1">
    <property type="nucleotide sequence ID" value="NZ_JAKJHZ010000007.1"/>
</dbReference>
<evidence type="ECO:0000256" key="7">
    <source>
        <dbReference type="SAM" id="MobiDB-lite"/>
    </source>
</evidence>
<dbReference type="InterPro" id="IPR005828">
    <property type="entry name" value="MFS_sugar_transport-like"/>
</dbReference>
<dbReference type="PANTHER" id="PTHR43045:SF1">
    <property type="entry name" value="SHIKIMATE TRANSPORTER"/>
    <property type="match status" value="1"/>
</dbReference>
<keyword evidence="3" id="KW-1003">Cell membrane</keyword>
<dbReference type="Pfam" id="PF00083">
    <property type="entry name" value="Sugar_tr"/>
    <property type="match status" value="1"/>
</dbReference>
<feature type="transmembrane region" description="Helical" evidence="8">
    <location>
        <begin position="410"/>
        <end position="431"/>
    </location>
</feature>
<dbReference type="InterPro" id="IPR005829">
    <property type="entry name" value="Sugar_transporter_CS"/>
</dbReference>
<comment type="subcellular location">
    <subcellularLocation>
        <location evidence="1">Cell membrane</location>
        <topology evidence="1">Multi-pass membrane protein</topology>
    </subcellularLocation>
</comment>
<feature type="transmembrane region" description="Helical" evidence="8">
    <location>
        <begin position="192"/>
        <end position="211"/>
    </location>
</feature>
<evidence type="ECO:0000256" key="5">
    <source>
        <dbReference type="ARBA" id="ARBA00022989"/>
    </source>
</evidence>
<evidence type="ECO:0000256" key="6">
    <source>
        <dbReference type="ARBA" id="ARBA00023136"/>
    </source>
</evidence>
<evidence type="ECO:0000313" key="10">
    <source>
        <dbReference type="EMBL" id="MCF6378135.1"/>
    </source>
</evidence>
<evidence type="ECO:0000256" key="3">
    <source>
        <dbReference type="ARBA" id="ARBA00022475"/>
    </source>
</evidence>
<reference evidence="10 11" key="1">
    <citation type="submission" date="2022-01" db="EMBL/GenBank/DDBJ databases">
        <title>Nocardioides sp. nov., an actinomycete isolated from mining soil.</title>
        <authorList>
            <person name="Liu L."/>
        </authorList>
    </citation>
    <scope>NUCLEOTIDE SEQUENCE [LARGE SCALE GENOMIC DNA]</scope>
    <source>
        <strain evidence="10 11">KLBMP 9356</strain>
    </source>
</reference>
<feature type="transmembrane region" description="Helical" evidence="8">
    <location>
        <begin position="437"/>
        <end position="457"/>
    </location>
</feature>
<dbReference type="Gene3D" id="1.20.1250.20">
    <property type="entry name" value="MFS general substrate transporter like domains"/>
    <property type="match status" value="1"/>
</dbReference>
<accession>A0ABS9HA95</accession>
<evidence type="ECO:0000256" key="2">
    <source>
        <dbReference type="ARBA" id="ARBA00022448"/>
    </source>
</evidence>
<evidence type="ECO:0000256" key="8">
    <source>
        <dbReference type="SAM" id="Phobius"/>
    </source>
</evidence>
<evidence type="ECO:0000256" key="1">
    <source>
        <dbReference type="ARBA" id="ARBA00004651"/>
    </source>
</evidence>
<evidence type="ECO:0000259" key="9">
    <source>
        <dbReference type="PROSITE" id="PS50850"/>
    </source>
</evidence>
<keyword evidence="2" id="KW-0813">Transport</keyword>
<feature type="transmembrane region" description="Helical" evidence="8">
    <location>
        <begin position="92"/>
        <end position="110"/>
    </location>
</feature>
<feature type="region of interest" description="Disordered" evidence="7">
    <location>
        <begin position="231"/>
        <end position="264"/>
    </location>
</feature>
<dbReference type="SUPFAM" id="SSF103473">
    <property type="entry name" value="MFS general substrate transporter"/>
    <property type="match status" value="1"/>
</dbReference>
<proteinExistence type="predicted"/>
<evidence type="ECO:0000256" key="4">
    <source>
        <dbReference type="ARBA" id="ARBA00022692"/>
    </source>
</evidence>
<dbReference type="InterPro" id="IPR036259">
    <property type="entry name" value="MFS_trans_sf"/>
</dbReference>
<dbReference type="EMBL" id="JAKJHZ010000007">
    <property type="protein sequence ID" value="MCF6378135.1"/>
    <property type="molecule type" value="Genomic_DNA"/>
</dbReference>
<feature type="transmembrane region" description="Helical" evidence="8">
    <location>
        <begin position="168"/>
        <end position="186"/>
    </location>
</feature>
<feature type="transmembrane region" description="Helical" evidence="8">
    <location>
        <begin position="116"/>
        <end position="147"/>
    </location>
</feature>
<dbReference type="PANTHER" id="PTHR43045">
    <property type="entry name" value="SHIKIMATE TRANSPORTER"/>
    <property type="match status" value="1"/>
</dbReference>
<feature type="compositionally biased region" description="Basic and acidic residues" evidence="7">
    <location>
        <begin position="231"/>
        <end position="242"/>
    </location>
</feature>
<comment type="caution">
    <text evidence="10">The sequence shown here is derived from an EMBL/GenBank/DDBJ whole genome shotgun (WGS) entry which is preliminary data.</text>
</comment>
<organism evidence="10 11">
    <name type="scientific">Nocardioides potassii</name>
    <dbReference type="NCBI Taxonomy" id="2911371"/>
    <lineage>
        <taxon>Bacteria</taxon>
        <taxon>Bacillati</taxon>
        <taxon>Actinomycetota</taxon>
        <taxon>Actinomycetes</taxon>
        <taxon>Propionibacteriales</taxon>
        <taxon>Nocardioidaceae</taxon>
        <taxon>Nocardioides</taxon>
    </lineage>
</organism>
<dbReference type="Proteomes" id="UP001201161">
    <property type="component" value="Unassembled WGS sequence"/>
</dbReference>
<keyword evidence="4 8" id="KW-0812">Transmembrane</keyword>
<feature type="transmembrane region" description="Helical" evidence="8">
    <location>
        <begin position="56"/>
        <end position="80"/>
    </location>
</feature>